<reference evidence="1" key="2">
    <citation type="journal article" date="2015" name="Fish Shellfish Immunol.">
        <title>Early steps in the European eel (Anguilla anguilla)-Vibrio vulnificus interaction in the gills: Role of the RtxA13 toxin.</title>
        <authorList>
            <person name="Callol A."/>
            <person name="Pajuelo D."/>
            <person name="Ebbesson L."/>
            <person name="Teles M."/>
            <person name="MacKenzie S."/>
            <person name="Amaro C."/>
        </authorList>
    </citation>
    <scope>NUCLEOTIDE SEQUENCE</scope>
</reference>
<organism evidence="1">
    <name type="scientific">Anguilla anguilla</name>
    <name type="common">European freshwater eel</name>
    <name type="synonym">Muraena anguilla</name>
    <dbReference type="NCBI Taxonomy" id="7936"/>
    <lineage>
        <taxon>Eukaryota</taxon>
        <taxon>Metazoa</taxon>
        <taxon>Chordata</taxon>
        <taxon>Craniata</taxon>
        <taxon>Vertebrata</taxon>
        <taxon>Euteleostomi</taxon>
        <taxon>Actinopterygii</taxon>
        <taxon>Neopterygii</taxon>
        <taxon>Teleostei</taxon>
        <taxon>Anguilliformes</taxon>
        <taxon>Anguillidae</taxon>
        <taxon>Anguilla</taxon>
    </lineage>
</organism>
<protein>
    <submittedName>
        <fullName evidence="1">Uncharacterized protein</fullName>
    </submittedName>
</protein>
<sequence>MHSHAHTQAHTQVCTHTHTHTHTHARAHIFDVKLKLHTAPLAYHVPSLRHTLNTPSAISSLNTQTCRVNANILGKGNLISM</sequence>
<reference evidence="1" key="1">
    <citation type="submission" date="2014-11" db="EMBL/GenBank/DDBJ databases">
        <authorList>
            <person name="Amaro Gonzalez C."/>
        </authorList>
    </citation>
    <scope>NUCLEOTIDE SEQUENCE</scope>
</reference>
<accession>A0A0E9XK13</accession>
<dbReference type="AlphaFoldDB" id="A0A0E9XK13"/>
<proteinExistence type="predicted"/>
<name>A0A0E9XK13_ANGAN</name>
<evidence type="ECO:0000313" key="1">
    <source>
        <dbReference type="EMBL" id="JAI02747.1"/>
    </source>
</evidence>
<dbReference type="EMBL" id="GBXM01005831">
    <property type="protein sequence ID" value="JAI02747.1"/>
    <property type="molecule type" value="Transcribed_RNA"/>
</dbReference>